<organism evidence="2 4">
    <name type="scientific">Mucilaginibacter lappiensis</name>
    <dbReference type="NCBI Taxonomy" id="354630"/>
    <lineage>
        <taxon>Bacteria</taxon>
        <taxon>Pseudomonadati</taxon>
        <taxon>Bacteroidota</taxon>
        <taxon>Sphingobacteriia</taxon>
        <taxon>Sphingobacteriales</taxon>
        <taxon>Sphingobacteriaceae</taxon>
        <taxon>Mucilaginibacter</taxon>
    </lineage>
</organism>
<evidence type="ECO:0000313" key="3">
    <source>
        <dbReference type="Proteomes" id="UP000541583"/>
    </source>
</evidence>
<dbReference type="Proteomes" id="UP000548326">
    <property type="component" value="Unassembled WGS sequence"/>
</dbReference>
<dbReference type="Proteomes" id="UP000541583">
    <property type="component" value="Unassembled WGS sequence"/>
</dbReference>
<reference evidence="3 4" key="1">
    <citation type="submission" date="2020-08" db="EMBL/GenBank/DDBJ databases">
        <title>Genomic Encyclopedia of Type Strains, Phase IV (KMG-V): Genome sequencing to study the core and pangenomes of soil and plant-associated prokaryotes.</title>
        <authorList>
            <person name="Whitman W."/>
        </authorList>
    </citation>
    <scope>NUCLEOTIDE SEQUENCE [LARGE SCALE GENOMIC DNA]</scope>
    <source>
        <strain evidence="1 3">ANJLi2</strain>
        <strain evidence="2 4">MP601</strain>
    </source>
</reference>
<evidence type="ECO:0000313" key="2">
    <source>
        <dbReference type="EMBL" id="MBB6131781.1"/>
    </source>
</evidence>
<protein>
    <submittedName>
        <fullName evidence="2">Uncharacterized protein</fullName>
    </submittedName>
</protein>
<accession>A0A1N6ZHR2</accession>
<dbReference type="EMBL" id="JACHCA010000031">
    <property type="protein sequence ID" value="MBB6131781.1"/>
    <property type="molecule type" value="Genomic_DNA"/>
</dbReference>
<name>A0A1N6ZHR2_9SPHI</name>
<dbReference type="EMBL" id="JACHCB010000007">
    <property type="protein sequence ID" value="MBB6110212.1"/>
    <property type="molecule type" value="Genomic_DNA"/>
</dbReference>
<evidence type="ECO:0000313" key="1">
    <source>
        <dbReference type="EMBL" id="MBB6110212.1"/>
    </source>
</evidence>
<dbReference type="AlphaFoldDB" id="A0A1N6ZHR2"/>
<gene>
    <name evidence="2" type="ORF">HDF22_005934</name>
    <name evidence="1" type="ORF">HDF23_002968</name>
</gene>
<comment type="caution">
    <text evidence="2">The sequence shown here is derived from an EMBL/GenBank/DDBJ whole genome shotgun (WGS) entry which is preliminary data.</text>
</comment>
<keyword evidence="3" id="KW-1185">Reference proteome</keyword>
<sequence length="35" mass="4034">MSPELTEFSDLIDEQFDIADMDTDDFVSYILSLFA</sequence>
<evidence type="ECO:0000313" key="4">
    <source>
        <dbReference type="Proteomes" id="UP000548326"/>
    </source>
</evidence>
<proteinExistence type="predicted"/>